<name>A0AAV7NU02_PLEWA</name>
<dbReference type="Proteomes" id="UP001066276">
    <property type="component" value="Chromosome 8"/>
</dbReference>
<feature type="compositionally biased region" description="Basic residues" evidence="1">
    <location>
        <begin position="67"/>
        <end position="79"/>
    </location>
</feature>
<feature type="region of interest" description="Disordered" evidence="1">
    <location>
        <begin position="55"/>
        <end position="79"/>
    </location>
</feature>
<organism evidence="2 3">
    <name type="scientific">Pleurodeles waltl</name>
    <name type="common">Iberian ribbed newt</name>
    <dbReference type="NCBI Taxonomy" id="8319"/>
    <lineage>
        <taxon>Eukaryota</taxon>
        <taxon>Metazoa</taxon>
        <taxon>Chordata</taxon>
        <taxon>Craniata</taxon>
        <taxon>Vertebrata</taxon>
        <taxon>Euteleostomi</taxon>
        <taxon>Amphibia</taxon>
        <taxon>Batrachia</taxon>
        <taxon>Caudata</taxon>
        <taxon>Salamandroidea</taxon>
        <taxon>Salamandridae</taxon>
        <taxon>Pleurodelinae</taxon>
        <taxon>Pleurodeles</taxon>
    </lineage>
</organism>
<evidence type="ECO:0000313" key="2">
    <source>
        <dbReference type="EMBL" id="KAJ1116315.1"/>
    </source>
</evidence>
<proteinExistence type="predicted"/>
<accession>A0AAV7NU02</accession>
<evidence type="ECO:0000313" key="3">
    <source>
        <dbReference type="Proteomes" id="UP001066276"/>
    </source>
</evidence>
<comment type="caution">
    <text evidence="2">The sequence shown here is derived from an EMBL/GenBank/DDBJ whole genome shotgun (WGS) entry which is preliminary data.</text>
</comment>
<keyword evidence="3" id="KW-1185">Reference proteome</keyword>
<protein>
    <submittedName>
        <fullName evidence="2">Uncharacterized protein</fullName>
    </submittedName>
</protein>
<dbReference type="AlphaFoldDB" id="A0AAV7NU02"/>
<dbReference type="EMBL" id="JANPWB010000012">
    <property type="protein sequence ID" value="KAJ1116315.1"/>
    <property type="molecule type" value="Genomic_DNA"/>
</dbReference>
<sequence>MVRPAGWKEWWEPGGEETEGRAARAAVRVVAENKSHFFATPEAAWEWLESTGRASGGATERAAPVPRGKRNRAKRVRRRADIRAGPVACAPDLEQLMQERRAAIHSLRLSAHPRWRQSRTLNFPSRPVIDLSRRIASRSWDSSGARL</sequence>
<evidence type="ECO:0000256" key="1">
    <source>
        <dbReference type="SAM" id="MobiDB-lite"/>
    </source>
</evidence>
<reference evidence="2" key="1">
    <citation type="journal article" date="2022" name="bioRxiv">
        <title>Sequencing and chromosome-scale assembly of the giantPleurodeles waltlgenome.</title>
        <authorList>
            <person name="Brown T."/>
            <person name="Elewa A."/>
            <person name="Iarovenko S."/>
            <person name="Subramanian E."/>
            <person name="Araus A.J."/>
            <person name="Petzold A."/>
            <person name="Susuki M."/>
            <person name="Suzuki K.-i.T."/>
            <person name="Hayashi T."/>
            <person name="Toyoda A."/>
            <person name="Oliveira C."/>
            <person name="Osipova E."/>
            <person name="Leigh N.D."/>
            <person name="Simon A."/>
            <person name="Yun M.H."/>
        </authorList>
    </citation>
    <scope>NUCLEOTIDE SEQUENCE</scope>
    <source>
        <strain evidence="2">20211129_DDA</strain>
        <tissue evidence="2">Liver</tissue>
    </source>
</reference>
<gene>
    <name evidence="2" type="ORF">NDU88_004530</name>
</gene>